<gene>
    <name evidence="2" type="ORF">DCF19_03020</name>
</gene>
<name>A0A2W4YMI8_9CYAN</name>
<evidence type="ECO:0000313" key="3">
    <source>
        <dbReference type="Proteomes" id="UP000249467"/>
    </source>
</evidence>
<organism evidence="2 3">
    <name type="scientific">Pseudanabaena frigida</name>
    <dbReference type="NCBI Taxonomy" id="945775"/>
    <lineage>
        <taxon>Bacteria</taxon>
        <taxon>Bacillati</taxon>
        <taxon>Cyanobacteriota</taxon>
        <taxon>Cyanophyceae</taxon>
        <taxon>Pseudanabaenales</taxon>
        <taxon>Pseudanabaenaceae</taxon>
        <taxon>Pseudanabaena</taxon>
    </lineage>
</organism>
<reference evidence="2 3" key="2">
    <citation type="submission" date="2018-06" db="EMBL/GenBank/DDBJ databases">
        <title>Metagenomic assembly of (sub)arctic Cyanobacteria and their associated microbiome from non-axenic cultures.</title>
        <authorList>
            <person name="Baurain D."/>
        </authorList>
    </citation>
    <scope>NUCLEOTIDE SEQUENCE [LARGE SCALE GENOMIC DNA]</scope>
    <source>
        <strain evidence="2">ULC066bin1</strain>
    </source>
</reference>
<dbReference type="GO" id="GO:0004519">
    <property type="term" value="F:endonuclease activity"/>
    <property type="evidence" value="ECO:0007669"/>
    <property type="project" value="UniProtKB-KW"/>
</dbReference>
<keyword evidence="2" id="KW-0378">Hydrolase</keyword>
<keyword evidence="2" id="KW-0540">Nuclease</keyword>
<dbReference type="InterPro" id="IPR018310">
    <property type="entry name" value="Put_endonuclease_Z1-dom"/>
</dbReference>
<evidence type="ECO:0000259" key="1">
    <source>
        <dbReference type="Pfam" id="PF10593"/>
    </source>
</evidence>
<comment type="caution">
    <text evidence="2">The sequence shown here is derived from an EMBL/GenBank/DDBJ whole genome shotgun (WGS) entry which is preliminary data.</text>
</comment>
<dbReference type="EMBL" id="QBML01000003">
    <property type="protein sequence ID" value="PZO44188.1"/>
    <property type="molecule type" value="Genomic_DNA"/>
</dbReference>
<evidence type="ECO:0000313" key="2">
    <source>
        <dbReference type="EMBL" id="PZO44188.1"/>
    </source>
</evidence>
<proteinExistence type="predicted"/>
<accession>A0A2W4YMI8</accession>
<reference evidence="2 3" key="1">
    <citation type="submission" date="2018-04" db="EMBL/GenBank/DDBJ databases">
        <authorList>
            <person name="Go L.Y."/>
            <person name="Mitchell J.A."/>
        </authorList>
    </citation>
    <scope>NUCLEOTIDE SEQUENCE [LARGE SCALE GENOMIC DNA]</scope>
    <source>
        <strain evidence="2">ULC066bin1</strain>
    </source>
</reference>
<dbReference type="Pfam" id="PF10593">
    <property type="entry name" value="Z1"/>
    <property type="match status" value="1"/>
</dbReference>
<protein>
    <submittedName>
        <fullName evidence="2">Endonuclease</fullName>
    </submittedName>
</protein>
<sequence length="953" mass="108522">MTPYETARNLVQILLKGELSISQEMIREKVKMAVSMLNSQGMAEGLSIEELIKEIETLYAVWVPQGSILDNKEDLEHIPWLYDCKSSISWDFWDRYQRYLEEEKAWAPATVSSLDQLTDDVLDRLEKPQRSGSWDRRGMVVGQVQSGKTSHYTGLICKAVDSGYKLIVVLSGLHKSLRSQTQMRLDKEFLGRDSQVGRAFDTGMKKIGVGLIPIAKELKVIPGTTSADSGDFKTSIANYYNVPPSGSDPILMVVKKNKTVLNNLIRWAVNWGSQDPHSGKKVVRDFPLLLIDDEADNASINTKKLLFDKDGQLKSDQEATAINALIRKLLNSFEKRVYVGYTATPFANIFIHPEVDTDEHGEDLFPRDFIINLPAPSNYVGPVQVFGLNADSTAELDQVEGLEIIKTVDDQDEWMPIGHKTNHIPKHLPKTLKDAIRVFILSCAVRIFRGQIIEHNSMLIHVTRWKSVQGLVTNLVNDELRALKLRLKLGEGFLLKQTLEEFKACWDCWDGEKSFSETSKSIVGTDLQPLVEIPEWEDIVPILYDAAARIQVKKINGSAKDVLDYEEYKRNGLSLNVIAIGGDKLSRGLTLEGLSVSYYLRASKMYDTLMQMGRWFGYRPGYLDVCRLYTTRELIDWYRHITLASEELRKEFDHMERMNASPNAFRLKVRTHPSGLIITGISKMRNGETLRASFAGRIGETTVFHRNEVINLNNFRATEDLIFDLNQRIPERKNGNFVWADVPADKITEFLSRYQSHKNSRFASSENLISYIKKQNSIGEITDWTVVLISNESAKVEPCKIAAQDVFLTVRKNDVKSPIDEYRMIKSRLLSPLDELIDLPQMTIDEIFELSTESRRKKILESIKKGSKRWNESDLETVTKTPNGEIVREKRGELFNSKKGLFLLYPLDPKSIDSEIPVIGFVVSFPSSKNNETIEYKVNLVDGEYEFEDEDED</sequence>
<dbReference type="Proteomes" id="UP000249467">
    <property type="component" value="Unassembled WGS sequence"/>
</dbReference>
<dbReference type="AlphaFoldDB" id="A0A2W4YMI8"/>
<keyword evidence="2" id="KW-0255">Endonuclease</keyword>
<feature type="domain" description="Putative endonuclease Z1" evidence="1">
    <location>
        <begin position="432"/>
        <end position="675"/>
    </location>
</feature>